<dbReference type="RefSeq" id="WP_220203053.1">
    <property type="nucleotide sequence ID" value="NZ_BNJK01000001.1"/>
</dbReference>
<evidence type="ECO:0000256" key="6">
    <source>
        <dbReference type="ARBA" id="ARBA00023136"/>
    </source>
</evidence>
<proteinExistence type="inferred from homology"/>
<sequence length="343" mass="37513">MQVAVIALCVLWAGMMMYALTGGADFGSGIWDFLAIVSRKAEKQQAFITHSLSPIWEANHVWLIFLIIGLFSTFPGAFFILSIALFTPLLLVLLGIVIRGSMFVFRSYSVNASGWLTRVWSWLFGLSSMMTPFFFGLAAALVAGGNIRADGRYAMVTLSGDWASPFVLTIGVAGVVLCATIAAVYLMVEASNRFDGGLINSYRKRALIAGGLLFVCLVTGLVLASSEATFLWQGMVQRTLPLTLGTLCAGVLLLVALWMRQYRLSRLFVILQTLCLFVNWGLAQVPYIVPPHLTIANTANDPGVIRLLLMSMGILLAIVLPSLYCLYAVFKRHARMKSGKLYS</sequence>
<keyword evidence="3" id="KW-1003">Cell membrane</keyword>
<dbReference type="GO" id="GO:0009055">
    <property type="term" value="F:electron transfer activity"/>
    <property type="evidence" value="ECO:0007669"/>
    <property type="project" value="TreeGrafter"/>
</dbReference>
<feature type="transmembrane region" description="Helical" evidence="7">
    <location>
        <begin position="65"/>
        <end position="98"/>
    </location>
</feature>
<dbReference type="Pfam" id="PF02322">
    <property type="entry name" value="Cyt_bd_oxida_II"/>
    <property type="match status" value="1"/>
</dbReference>
<dbReference type="Proteomes" id="UP000597444">
    <property type="component" value="Unassembled WGS sequence"/>
</dbReference>
<feature type="transmembrane region" description="Helical" evidence="7">
    <location>
        <begin position="307"/>
        <end position="330"/>
    </location>
</feature>
<dbReference type="GO" id="GO:0016682">
    <property type="term" value="F:oxidoreductase activity, acting on diphenols and related substances as donors, oxygen as acceptor"/>
    <property type="evidence" value="ECO:0007669"/>
    <property type="project" value="TreeGrafter"/>
</dbReference>
<gene>
    <name evidence="8" type="ORF">KSF_022520</name>
</gene>
<feature type="transmembrane region" description="Helical" evidence="7">
    <location>
        <begin position="206"/>
        <end position="226"/>
    </location>
</feature>
<dbReference type="PANTHER" id="PTHR43141">
    <property type="entry name" value="CYTOCHROME BD2 SUBUNIT II"/>
    <property type="match status" value="1"/>
</dbReference>
<protein>
    <submittedName>
        <fullName evidence="8">Cytochrome D ubiquinol oxidase subunit II</fullName>
    </submittedName>
</protein>
<feature type="transmembrane region" description="Helical" evidence="7">
    <location>
        <begin position="162"/>
        <end position="186"/>
    </location>
</feature>
<keyword evidence="9" id="KW-1185">Reference proteome</keyword>
<dbReference type="PANTHER" id="PTHR43141:SF4">
    <property type="entry name" value="CYTOCHROME BD2 SUBUNIT II"/>
    <property type="match status" value="1"/>
</dbReference>
<comment type="similarity">
    <text evidence="2">Belongs to the cytochrome ubiquinol oxidase subunit 2 family.</text>
</comment>
<organism evidence="8 9">
    <name type="scientific">Reticulibacter mediterranei</name>
    <dbReference type="NCBI Taxonomy" id="2778369"/>
    <lineage>
        <taxon>Bacteria</taxon>
        <taxon>Bacillati</taxon>
        <taxon>Chloroflexota</taxon>
        <taxon>Ktedonobacteria</taxon>
        <taxon>Ktedonobacterales</taxon>
        <taxon>Reticulibacteraceae</taxon>
        <taxon>Reticulibacter</taxon>
    </lineage>
</organism>
<evidence type="ECO:0000256" key="7">
    <source>
        <dbReference type="SAM" id="Phobius"/>
    </source>
</evidence>
<dbReference type="InterPro" id="IPR003317">
    <property type="entry name" value="Cyt-d_oxidase_su2"/>
</dbReference>
<evidence type="ECO:0000256" key="4">
    <source>
        <dbReference type="ARBA" id="ARBA00022692"/>
    </source>
</evidence>
<evidence type="ECO:0000256" key="1">
    <source>
        <dbReference type="ARBA" id="ARBA00004651"/>
    </source>
</evidence>
<name>A0A8J3IB88_9CHLR</name>
<keyword evidence="6 7" id="KW-0472">Membrane</keyword>
<keyword evidence="5 7" id="KW-1133">Transmembrane helix</keyword>
<feature type="transmembrane region" description="Helical" evidence="7">
    <location>
        <begin position="119"/>
        <end position="142"/>
    </location>
</feature>
<evidence type="ECO:0000313" key="8">
    <source>
        <dbReference type="EMBL" id="GHO92204.1"/>
    </source>
</evidence>
<dbReference type="AlphaFoldDB" id="A0A8J3IB88"/>
<comment type="subcellular location">
    <subcellularLocation>
        <location evidence="1">Cell membrane</location>
        <topology evidence="1">Multi-pass membrane protein</topology>
    </subcellularLocation>
</comment>
<evidence type="ECO:0000256" key="5">
    <source>
        <dbReference type="ARBA" id="ARBA00022989"/>
    </source>
</evidence>
<evidence type="ECO:0000256" key="3">
    <source>
        <dbReference type="ARBA" id="ARBA00022475"/>
    </source>
</evidence>
<comment type="caution">
    <text evidence="8">The sequence shown here is derived from an EMBL/GenBank/DDBJ whole genome shotgun (WGS) entry which is preliminary data.</text>
</comment>
<keyword evidence="4 7" id="KW-0812">Transmembrane</keyword>
<accession>A0A8J3IB88</accession>
<evidence type="ECO:0000256" key="2">
    <source>
        <dbReference type="ARBA" id="ARBA00007543"/>
    </source>
</evidence>
<dbReference type="EMBL" id="BNJK01000001">
    <property type="protein sequence ID" value="GHO92204.1"/>
    <property type="molecule type" value="Genomic_DNA"/>
</dbReference>
<reference evidence="8" key="1">
    <citation type="submission" date="2020-10" db="EMBL/GenBank/DDBJ databases">
        <title>Taxonomic study of unclassified bacteria belonging to the class Ktedonobacteria.</title>
        <authorList>
            <person name="Yabe S."/>
            <person name="Wang C.M."/>
            <person name="Zheng Y."/>
            <person name="Sakai Y."/>
            <person name="Cavaletti L."/>
            <person name="Monciardini P."/>
            <person name="Donadio S."/>
        </authorList>
    </citation>
    <scope>NUCLEOTIDE SEQUENCE</scope>
    <source>
        <strain evidence="8">ID150040</strain>
    </source>
</reference>
<evidence type="ECO:0000313" key="9">
    <source>
        <dbReference type="Proteomes" id="UP000597444"/>
    </source>
</evidence>
<dbReference type="GO" id="GO:0005886">
    <property type="term" value="C:plasma membrane"/>
    <property type="evidence" value="ECO:0007669"/>
    <property type="project" value="UniProtKB-SubCell"/>
</dbReference>
<feature type="transmembrane region" description="Helical" evidence="7">
    <location>
        <begin position="267"/>
        <end position="287"/>
    </location>
</feature>
<dbReference type="GO" id="GO:0070069">
    <property type="term" value="C:cytochrome complex"/>
    <property type="evidence" value="ECO:0007669"/>
    <property type="project" value="TreeGrafter"/>
</dbReference>
<feature type="transmembrane region" description="Helical" evidence="7">
    <location>
        <begin position="238"/>
        <end position="258"/>
    </location>
</feature>
<dbReference type="GO" id="GO:0019646">
    <property type="term" value="P:aerobic electron transport chain"/>
    <property type="evidence" value="ECO:0007669"/>
    <property type="project" value="TreeGrafter"/>
</dbReference>